<dbReference type="EMBL" id="JAOQAZ010000019">
    <property type="protein sequence ID" value="KAJ4256113.1"/>
    <property type="molecule type" value="Genomic_DNA"/>
</dbReference>
<keyword evidence="4" id="KW-1185">Reference proteome</keyword>
<dbReference type="SUPFAM" id="SSF52949">
    <property type="entry name" value="Macro domain-like"/>
    <property type="match status" value="1"/>
</dbReference>
<protein>
    <recommendedName>
        <fullName evidence="2">Microbial-type PARG catalytic domain-containing protein</fullName>
    </recommendedName>
</protein>
<evidence type="ECO:0000259" key="2">
    <source>
        <dbReference type="Pfam" id="PF10021"/>
    </source>
</evidence>
<dbReference type="OrthoDB" id="9985428at2759"/>
<reference evidence="3" key="1">
    <citation type="submission" date="2022-09" db="EMBL/GenBank/DDBJ databases">
        <title>Fusarium specimens isolated from Avocado Roots.</title>
        <authorList>
            <person name="Stajich J."/>
            <person name="Roper C."/>
            <person name="Heimlech-Rivalta G."/>
        </authorList>
    </citation>
    <scope>NUCLEOTIDE SEQUENCE</scope>
    <source>
        <strain evidence="3">CF00136</strain>
    </source>
</reference>
<feature type="region of interest" description="Disordered" evidence="1">
    <location>
        <begin position="1"/>
        <end position="22"/>
    </location>
</feature>
<dbReference type="InterPro" id="IPR019261">
    <property type="entry name" value="PARG_cat_microbial"/>
</dbReference>
<evidence type="ECO:0000313" key="4">
    <source>
        <dbReference type="Proteomes" id="UP001152049"/>
    </source>
</evidence>
<evidence type="ECO:0000313" key="3">
    <source>
        <dbReference type="EMBL" id="KAJ4256113.1"/>
    </source>
</evidence>
<dbReference type="NCBIfam" id="TIGR02452">
    <property type="entry name" value="TIGR02452 family protein"/>
    <property type="match status" value="1"/>
</dbReference>
<dbReference type="Pfam" id="PF10021">
    <property type="entry name" value="PARG_cat_microb"/>
    <property type="match status" value="1"/>
</dbReference>
<dbReference type="AlphaFoldDB" id="A0A9W8VBH0"/>
<dbReference type="InterPro" id="IPR043472">
    <property type="entry name" value="Macro_dom-like"/>
</dbReference>
<name>A0A9W8VBH0_9HYPO</name>
<dbReference type="InterPro" id="IPR012664">
    <property type="entry name" value="CHP02452"/>
</dbReference>
<sequence>MGRTEPSIGRPPAAFRKDARAKKAKATINKVIPSLIPGNPRAQKGIDKARLVNPDIALWKAYEEEKAKEKEQQSKDKKSARRKSKEMELGEPVEDSVTKESGDQATSSTDQKPGDQAEPATPEEPKLPRISLRMVDTLTAARDLLEIELSSGDKVKVDLGNKFARVGILNMGSPLSPGGGFLNGANSQEESLCMRTTLYPSLKDEWYRIPELSAIYTPDVLVFRDEEAEDLDKKDRFYVDCITAAMIRGPEFHMDEDGIPRYSNRKDIEMVNRKIRMVMRICVQMKIKRIVLGAWGCGAHGNPVQHLAMTWRQVLRPTIENPKQILSNAEKLKQKERWEQIEEIVFAIKDPNVADAFAAGFGEEELEFPDEDEEEEEDELEGEVKYTDSAFDQQQELRNKIEELEMRIRYRATDPKMKAGLEAVLKGLQKQLADS</sequence>
<gene>
    <name evidence="3" type="ORF">NW762_009189</name>
</gene>
<feature type="region of interest" description="Disordered" evidence="1">
    <location>
        <begin position="64"/>
        <end position="131"/>
    </location>
</feature>
<feature type="domain" description="Microbial-type PARG catalytic" evidence="2">
    <location>
        <begin position="70"/>
        <end position="225"/>
    </location>
</feature>
<proteinExistence type="predicted"/>
<organism evidence="3 4">
    <name type="scientific">Fusarium torreyae</name>
    <dbReference type="NCBI Taxonomy" id="1237075"/>
    <lineage>
        <taxon>Eukaryota</taxon>
        <taxon>Fungi</taxon>
        <taxon>Dikarya</taxon>
        <taxon>Ascomycota</taxon>
        <taxon>Pezizomycotina</taxon>
        <taxon>Sordariomycetes</taxon>
        <taxon>Hypocreomycetidae</taxon>
        <taxon>Hypocreales</taxon>
        <taxon>Nectriaceae</taxon>
        <taxon>Fusarium</taxon>
    </lineage>
</organism>
<evidence type="ECO:0000256" key="1">
    <source>
        <dbReference type="SAM" id="MobiDB-lite"/>
    </source>
</evidence>
<dbReference type="PANTHER" id="PTHR35596:SF1">
    <property type="entry name" value="MICROBIAL-TYPE PARG CATALYTIC DOMAIN-CONTAINING PROTEIN"/>
    <property type="match status" value="1"/>
</dbReference>
<dbReference type="Gene3D" id="3.40.220.10">
    <property type="entry name" value="Leucine Aminopeptidase, subunit E, domain 1"/>
    <property type="match status" value="1"/>
</dbReference>
<dbReference type="PANTHER" id="PTHR35596">
    <property type="entry name" value="DUF2263 DOMAIN-CONTAINING PROTEIN"/>
    <property type="match status" value="1"/>
</dbReference>
<feature type="region of interest" description="Disordered" evidence="1">
    <location>
        <begin position="365"/>
        <end position="386"/>
    </location>
</feature>
<feature type="compositionally biased region" description="Acidic residues" evidence="1">
    <location>
        <begin position="365"/>
        <end position="381"/>
    </location>
</feature>
<feature type="compositionally biased region" description="Basic and acidic residues" evidence="1">
    <location>
        <begin position="64"/>
        <end position="77"/>
    </location>
</feature>
<accession>A0A9W8VBH0</accession>
<dbReference type="Proteomes" id="UP001152049">
    <property type="component" value="Unassembled WGS sequence"/>
</dbReference>
<comment type="caution">
    <text evidence="3">The sequence shown here is derived from an EMBL/GenBank/DDBJ whole genome shotgun (WGS) entry which is preliminary data.</text>
</comment>